<evidence type="ECO:0000313" key="2">
    <source>
        <dbReference type="Proteomes" id="UP000078542"/>
    </source>
</evidence>
<dbReference type="EMBL" id="KQ977201">
    <property type="protein sequence ID" value="KYN04984.1"/>
    <property type="molecule type" value="Genomic_DNA"/>
</dbReference>
<reference evidence="1 2" key="1">
    <citation type="submission" date="2016-03" db="EMBL/GenBank/DDBJ databases">
        <title>Cyphomyrmex costatus WGS genome.</title>
        <authorList>
            <person name="Nygaard S."/>
            <person name="Hu H."/>
            <person name="Boomsma J."/>
            <person name="Zhang G."/>
        </authorList>
    </citation>
    <scope>NUCLEOTIDE SEQUENCE [LARGE SCALE GENOMIC DNA]</scope>
    <source>
        <strain evidence="1">MS0001</strain>
        <tissue evidence="1">Whole body</tissue>
    </source>
</reference>
<keyword evidence="2" id="KW-1185">Reference proteome</keyword>
<evidence type="ECO:0000313" key="1">
    <source>
        <dbReference type="EMBL" id="KYN04984.1"/>
    </source>
</evidence>
<dbReference type="Proteomes" id="UP000078542">
    <property type="component" value="Unassembled WGS sequence"/>
</dbReference>
<sequence>LQEWAIKNRISHVALNELMTGLKFKYSELPSDARSLLKTPRKVNVRDVKPGQYYHFGLHNCVTQLLSRYSIQHLQFVQVNINIDGLPIFKSSKSQIYPILCNLVENYNEVNIVGIYFGNEKPADANEFLADFVEEAITLTTRGITINDQTYLFKINAFICDVPAKSFITFTKGHSGYYSCTKCTAKGEYINDRVSYPYLNSFPLRTNNDFRLKLQLGHHTGTSILESIPNIDMVKDFPSDPMHLLHLGIVKKLIVKLWCYGTPRSKLSFNQMSELSKLLEVQKDHIPCEINRKSRSLFECKRWKATEFRTFLLYTGSVALKSVLTYDKYINFLTFHIAITILSNSKHMNRYSDYAKLLLQYFVNTFIILYDKENTSINIHNLLHIHDDAIKFGTLEKFSAYPFENYLQSILKMIRKNDKVLEQIVCRISEQNSCVNNNKKLKTVSSELHNPHFNGPLLNDSNSHSNFHTCNQFSKVTFENYTLKTEKPDNCCSLNNGTIVVIRNFISNNEGTFIIGHKYKSLTDFN</sequence>
<dbReference type="PANTHER" id="PTHR33053">
    <property type="entry name" value="PROTEIN, PUTATIVE-RELATED"/>
    <property type="match status" value="1"/>
</dbReference>
<name>A0A151IKJ6_9HYME</name>
<feature type="non-terminal residue" evidence="1">
    <location>
        <position position="1"/>
    </location>
</feature>
<evidence type="ECO:0008006" key="3">
    <source>
        <dbReference type="Google" id="ProtNLM"/>
    </source>
</evidence>
<gene>
    <name evidence="1" type="ORF">ALC62_04129</name>
</gene>
<dbReference type="STRING" id="456900.A0A151IKJ6"/>
<organism evidence="1 2">
    <name type="scientific">Cyphomyrmex costatus</name>
    <dbReference type="NCBI Taxonomy" id="456900"/>
    <lineage>
        <taxon>Eukaryota</taxon>
        <taxon>Metazoa</taxon>
        <taxon>Ecdysozoa</taxon>
        <taxon>Arthropoda</taxon>
        <taxon>Hexapoda</taxon>
        <taxon>Insecta</taxon>
        <taxon>Pterygota</taxon>
        <taxon>Neoptera</taxon>
        <taxon>Endopterygota</taxon>
        <taxon>Hymenoptera</taxon>
        <taxon>Apocrita</taxon>
        <taxon>Aculeata</taxon>
        <taxon>Formicoidea</taxon>
        <taxon>Formicidae</taxon>
        <taxon>Myrmicinae</taxon>
        <taxon>Cyphomyrmex</taxon>
    </lineage>
</organism>
<proteinExistence type="predicted"/>
<accession>A0A151IKJ6</accession>
<dbReference type="AlphaFoldDB" id="A0A151IKJ6"/>
<protein>
    <recommendedName>
        <fullName evidence="3">DUF4806 domain-containing protein</fullName>
    </recommendedName>
</protein>